<reference evidence="15" key="1">
    <citation type="submission" date="2022-11" db="EMBL/GenBank/DDBJ databases">
        <authorList>
            <person name="Petersen C."/>
        </authorList>
    </citation>
    <scope>NUCLEOTIDE SEQUENCE</scope>
    <source>
        <strain evidence="15">IBT 26290</strain>
    </source>
</reference>
<evidence type="ECO:0000259" key="14">
    <source>
        <dbReference type="PROSITE" id="PS00624"/>
    </source>
</evidence>
<evidence type="ECO:0000256" key="8">
    <source>
        <dbReference type="ARBA" id="ARBA00022827"/>
    </source>
</evidence>
<dbReference type="OrthoDB" id="269227at2759"/>
<dbReference type="GO" id="GO:0050660">
    <property type="term" value="F:flavin adenine dinucleotide binding"/>
    <property type="evidence" value="ECO:0007669"/>
    <property type="project" value="InterPro"/>
</dbReference>
<dbReference type="PROSITE" id="PS00624">
    <property type="entry name" value="GMC_OXRED_2"/>
    <property type="match status" value="1"/>
</dbReference>
<comment type="caution">
    <text evidence="15">The sequence shown here is derived from an EMBL/GenBank/DDBJ whole genome shotgun (WGS) entry which is preliminary data.</text>
</comment>
<keyword evidence="7 12" id="KW-0285">Flavoprotein</keyword>
<organism evidence="15 16">
    <name type="scientific">Penicillium canariense</name>
    <dbReference type="NCBI Taxonomy" id="189055"/>
    <lineage>
        <taxon>Eukaryota</taxon>
        <taxon>Fungi</taxon>
        <taxon>Dikarya</taxon>
        <taxon>Ascomycota</taxon>
        <taxon>Pezizomycotina</taxon>
        <taxon>Eurotiomycetes</taxon>
        <taxon>Eurotiomycetidae</taxon>
        <taxon>Eurotiales</taxon>
        <taxon>Aspergillaceae</taxon>
        <taxon>Penicillium</taxon>
    </lineage>
</organism>
<dbReference type="InterPro" id="IPR036188">
    <property type="entry name" value="FAD/NAD-bd_sf"/>
</dbReference>
<feature type="active site" description="Proton acceptor" evidence="10">
    <location>
        <position position="611"/>
    </location>
</feature>
<evidence type="ECO:0000313" key="15">
    <source>
        <dbReference type="EMBL" id="KAJ5152767.1"/>
    </source>
</evidence>
<evidence type="ECO:0000256" key="10">
    <source>
        <dbReference type="PIRSR" id="PIRSR000137-1"/>
    </source>
</evidence>
<dbReference type="SUPFAM" id="SSF51905">
    <property type="entry name" value="FAD/NAD(P)-binding domain"/>
    <property type="match status" value="1"/>
</dbReference>
<accession>A0A9W9LFV9</accession>
<evidence type="ECO:0000256" key="4">
    <source>
        <dbReference type="ARBA" id="ARBA00010790"/>
    </source>
</evidence>
<dbReference type="InterPro" id="IPR012132">
    <property type="entry name" value="GMC_OxRdtase"/>
</dbReference>
<feature type="binding site" evidence="11">
    <location>
        <position position="95"/>
    </location>
    <ligand>
        <name>FAD</name>
        <dbReference type="ChEBI" id="CHEBI:57692"/>
    </ligand>
</feature>
<keyword evidence="16" id="KW-1185">Reference proteome</keyword>
<protein>
    <recommendedName>
        <fullName evidence="13 14">Glucose-methanol-choline oxidoreductase N-terminal domain-containing protein</fullName>
    </recommendedName>
</protein>
<name>A0A9W9LFV9_9EURO</name>
<feature type="domain" description="Glucose-methanol-choline oxidoreductase N-terminal" evidence="14">
    <location>
        <begin position="283"/>
        <end position="297"/>
    </location>
</feature>
<keyword evidence="5" id="KW-0963">Cytoplasm</keyword>
<evidence type="ECO:0000256" key="6">
    <source>
        <dbReference type="ARBA" id="ARBA00022512"/>
    </source>
</evidence>
<evidence type="ECO:0000256" key="7">
    <source>
        <dbReference type="ARBA" id="ARBA00022630"/>
    </source>
</evidence>
<proteinExistence type="inferred from homology"/>
<comment type="similarity">
    <text evidence="4 12">Belongs to the GMC oxidoreductase family.</text>
</comment>
<dbReference type="PIRSF" id="PIRSF000137">
    <property type="entry name" value="Alcohol_oxidase"/>
    <property type="match status" value="1"/>
</dbReference>
<feature type="domain" description="Glucose-methanol-choline oxidoreductase N-terminal" evidence="13">
    <location>
        <begin position="93"/>
        <end position="116"/>
    </location>
</feature>
<evidence type="ECO:0000259" key="13">
    <source>
        <dbReference type="PROSITE" id="PS00623"/>
    </source>
</evidence>
<dbReference type="Proteomes" id="UP001149163">
    <property type="component" value="Unassembled WGS sequence"/>
</dbReference>
<dbReference type="GO" id="GO:0016614">
    <property type="term" value="F:oxidoreductase activity, acting on CH-OH group of donors"/>
    <property type="evidence" value="ECO:0007669"/>
    <property type="project" value="InterPro"/>
</dbReference>
<feature type="binding site" evidence="11">
    <location>
        <position position="244"/>
    </location>
    <ligand>
        <name>FAD</name>
        <dbReference type="ChEBI" id="CHEBI:57692"/>
    </ligand>
</feature>
<dbReference type="GeneID" id="81430545"/>
<dbReference type="InterPro" id="IPR007867">
    <property type="entry name" value="GMC_OxRtase_C"/>
</dbReference>
<dbReference type="AlphaFoldDB" id="A0A9W9LFV9"/>
<feature type="binding site" evidence="11">
    <location>
        <position position="99"/>
    </location>
    <ligand>
        <name>FAD</name>
        <dbReference type="ChEBI" id="CHEBI:57692"/>
    </ligand>
</feature>
<evidence type="ECO:0000256" key="1">
    <source>
        <dbReference type="ARBA" id="ARBA00001974"/>
    </source>
</evidence>
<dbReference type="Pfam" id="PF00732">
    <property type="entry name" value="GMC_oxred_N"/>
    <property type="match status" value="1"/>
</dbReference>
<keyword evidence="6" id="KW-0134">Cell wall</keyword>
<dbReference type="Gene3D" id="3.30.560.10">
    <property type="entry name" value="Glucose Oxidase, domain 3"/>
    <property type="match status" value="1"/>
</dbReference>
<gene>
    <name evidence="15" type="ORF">N7482_009245</name>
</gene>
<evidence type="ECO:0000256" key="9">
    <source>
        <dbReference type="ARBA" id="ARBA00023002"/>
    </source>
</evidence>
<keyword evidence="8 11" id="KW-0274">FAD</keyword>
<dbReference type="RefSeq" id="XP_056539075.1">
    <property type="nucleotide sequence ID" value="XM_056691369.1"/>
</dbReference>
<dbReference type="Pfam" id="PF05199">
    <property type="entry name" value="GMC_oxred_C"/>
    <property type="match status" value="1"/>
</dbReference>
<dbReference type="SUPFAM" id="SSF54373">
    <property type="entry name" value="FAD-linked reductases, C-terminal domain"/>
    <property type="match status" value="1"/>
</dbReference>
<dbReference type="GO" id="GO:0005737">
    <property type="term" value="C:cytoplasm"/>
    <property type="evidence" value="ECO:0007669"/>
    <property type="project" value="UniProtKB-SubCell"/>
</dbReference>
<feature type="active site" description="Proton donor" evidence="10">
    <location>
        <position position="548"/>
    </location>
</feature>
<dbReference type="EMBL" id="JAPQKN010000007">
    <property type="protein sequence ID" value="KAJ5152767.1"/>
    <property type="molecule type" value="Genomic_DNA"/>
</dbReference>
<sequence length="635" mass="70057">MLPDFRTFCQLPLHYVIVGGGTAGLAVAARLSEDPEVNVGVIEAGPSALDGEDGGAITVPGRYGEAIGTVYDWQFATTPQPGLGGRSLPWPRGRVLGGTSALNFMAWNRGHREDYDAWVKLGNEGWGWEDLLPYFRRSETFHKPVAAHQEEYHSSFEAEVHGTDGPLQTTHIKQYGAAHQYWHATLNQLGLVSSHDSLAGSNCGVWNMVCTIDPDRQERSYSASAYYAPVASRANLYVLTDATVLKLLIEMVDGEWTATGVRVRYGNEEQDIKATREIILSAGSVQSPQILELSGIGRQDVLEAAGINVKIHNANVGENLQDHMMTATIFEVLPTLSSRDDIVNDAILREAADRAYYSSRIGPWTVMPCSVAYCSLSQVALPRESIELHNKAQQVAQETGRLHDKLLAAQFDPETDGSLRGQVEYLFDLGNWSPYFQSEPGKKYATMLQMLQYPFSRGSIHIPPQTDKLGTITVDDKPIIDPRYYLGSGEIDKQVMAVAQRMTKEICRTEPLAEIIREQVFPPPCEDSRAEMDIYDHFVSNYTVTDWHRMFILLFTLLLVLDSLNIAVGTCAMGGRDGAKAGVVDERLRVYGVRGLRVIDASIMPLQVGAHIQATVYAIAEKGAAMIQADWSDSS</sequence>
<reference evidence="15" key="2">
    <citation type="journal article" date="2023" name="IMA Fungus">
        <title>Comparative genomic study of the Penicillium genus elucidates a diverse pangenome and 15 lateral gene transfer events.</title>
        <authorList>
            <person name="Petersen C."/>
            <person name="Sorensen T."/>
            <person name="Nielsen M.R."/>
            <person name="Sondergaard T.E."/>
            <person name="Sorensen J.L."/>
            <person name="Fitzpatrick D.A."/>
            <person name="Frisvad J.C."/>
            <person name="Nielsen K.L."/>
        </authorList>
    </citation>
    <scope>NUCLEOTIDE SEQUENCE</scope>
    <source>
        <strain evidence="15">IBT 26290</strain>
    </source>
</reference>
<dbReference type="PROSITE" id="PS00623">
    <property type="entry name" value="GMC_OXRED_1"/>
    <property type="match status" value="1"/>
</dbReference>
<evidence type="ECO:0000256" key="3">
    <source>
        <dbReference type="ARBA" id="ARBA00004496"/>
    </source>
</evidence>
<comment type="cofactor">
    <cofactor evidence="1 11">
        <name>FAD</name>
        <dbReference type="ChEBI" id="CHEBI:57692"/>
    </cofactor>
</comment>
<keyword evidence="9" id="KW-0560">Oxidoreductase</keyword>
<evidence type="ECO:0000256" key="11">
    <source>
        <dbReference type="PIRSR" id="PIRSR000137-2"/>
    </source>
</evidence>
<comment type="subcellular location">
    <subcellularLocation>
        <location evidence="3">Cytoplasm</location>
    </subcellularLocation>
    <subcellularLocation>
        <location evidence="2">Secreted</location>
        <location evidence="2">Cell wall</location>
    </subcellularLocation>
</comment>
<evidence type="ECO:0000313" key="16">
    <source>
        <dbReference type="Proteomes" id="UP001149163"/>
    </source>
</evidence>
<evidence type="ECO:0000256" key="12">
    <source>
        <dbReference type="RuleBase" id="RU003968"/>
    </source>
</evidence>
<evidence type="ECO:0000256" key="2">
    <source>
        <dbReference type="ARBA" id="ARBA00004191"/>
    </source>
</evidence>
<keyword evidence="6" id="KW-0964">Secreted</keyword>
<evidence type="ECO:0000256" key="5">
    <source>
        <dbReference type="ARBA" id="ARBA00022490"/>
    </source>
</evidence>
<dbReference type="PANTHER" id="PTHR11552">
    <property type="entry name" value="GLUCOSE-METHANOL-CHOLINE GMC OXIDOREDUCTASE"/>
    <property type="match status" value="1"/>
</dbReference>
<dbReference type="InterPro" id="IPR000172">
    <property type="entry name" value="GMC_OxRdtase_N"/>
</dbReference>
<dbReference type="PANTHER" id="PTHR11552:SF201">
    <property type="entry name" value="GLUCOSE-METHANOL-CHOLINE OXIDOREDUCTASE N-TERMINAL DOMAIN-CONTAINING PROTEIN"/>
    <property type="match status" value="1"/>
</dbReference>
<dbReference type="Gene3D" id="3.50.50.60">
    <property type="entry name" value="FAD/NAD(P)-binding domain"/>
    <property type="match status" value="1"/>
</dbReference>
<feature type="binding site" evidence="11">
    <location>
        <begin position="547"/>
        <end position="548"/>
    </location>
    <ligand>
        <name>FAD</name>
        <dbReference type="ChEBI" id="CHEBI:57692"/>
    </ligand>
</feature>